<gene>
    <name evidence="2" type="ORF">EFK07_03360</name>
    <name evidence="1" type="ORF">HB13667_11515</name>
</gene>
<dbReference type="AlphaFoldDB" id="A0A0P7DAT6"/>
<dbReference type="EMBL" id="RJAI01000003">
    <property type="protein sequence ID" value="RNF93722.1"/>
    <property type="molecule type" value="Genomic_DNA"/>
</dbReference>
<dbReference type="Proteomes" id="UP000278162">
    <property type="component" value="Unassembled WGS sequence"/>
</dbReference>
<evidence type="ECO:0000313" key="3">
    <source>
        <dbReference type="Proteomes" id="UP000050437"/>
    </source>
</evidence>
<protein>
    <submittedName>
        <fullName evidence="1">Uncharacterized protein</fullName>
    </submittedName>
</protein>
<dbReference type="EMBL" id="LKKS01000068">
    <property type="protein sequence ID" value="KPM65542.1"/>
    <property type="molecule type" value="Genomic_DNA"/>
</dbReference>
<sequence length="76" mass="8769">MTTTANHAHELHQRAGASIVPSGWPCCDLFKLFPEGARWQFYEFSKRLRADLEGHGCLFVEPYDAFVRRVTEELDL</sequence>
<organism evidence="1 3">
    <name type="scientific">Pseudomonas putida</name>
    <name type="common">Arthrobacter siderocapsulatus</name>
    <dbReference type="NCBI Taxonomy" id="303"/>
    <lineage>
        <taxon>Bacteria</taxon>
        <taxon>Pseudomonadati</taxon>
        <taxon>Pseudomonadota</taxon>
        <taxon>Gammaproteobacteria</taxon>
        <taxon>Pseudomonadales</taxon>
        <taxon>Pseudomonadaceae</taxon>
        <taxon>Pseudomonas</taxon>
    </lineage>
</organism>
<dbReference type="RefSeq" id="WP_054572655.1">
    <property type="nucleotide sequence ID" value="NZ_LKKS01000068.1"/>
</dbReference>
<name>A0A0P7DAT6_PSEPU</name>
<accession>A0A0P7DAT6</accession>
<proteinExistence type="predicted"/>
<evidence type="ECO:0000313" key="1">
    <source>
        <dbReference type="EMBL" id="KPM65542.1"/>
    </source>
</evidence>
<reference evidence="2 4" key="2">
    <citation type="submission" date="2018-10" db="EMBL/GenBank/DDBJ databases">
        <title>An outbreak of IMP-63 producing strain in France.</title>
        <authorList>
            <person name="Bour M."/>
            <person name="Liapis E."/>
            <person name="Plesiat P."/>
        </authorList>
    </citation>
    <scope>NUCLEOTIDE SEQUENCE [LARGE SCALE GENOMIC DNA]</scope>
    <source>
        <strain evidence="2 4">12917</strain>
    </source>
</reference>
<evidence type="ECO:0000313" key="2">
    <source>
        <dbReference type="EMBL" id="RNF93722.1"/>
    </source>
</evidence>
<evidence type="ECO:0000313" key="4">
    <source>
        <dbReference type="Proteomes" id="UP000278162"/>
    </source>
</evidence>
<reference evidence="1 3" key="1">
    <citation type="submission" date="2015-10" db="EMBL/GenBank/DDBJ databases">
        <title>Pseudomonas putida clinical strains.</title>
        <authorList>
            <person name="Molina L."/>
            <person name="Udaondo Z."/>
        </authorList>
    </citation>
    <scope>NUCLEOTIDE SEQUENCE [LARGE SCALE GENOMIC DNA]</scope>
    <source>
        <strain evidence="1 3">HB13667</strain>
    </source>
</reference>
<dbReference type="Proteomes" id="UP000050437">
    <property type="component" value="Unassembled WGS sequence"/>
</dbReference>
<comment type="caution">
    <text evidence="1">The sequence shown here is derived from an EMBL/GenBank/DDBJ whole genome shotgun (WGS) entry which is preliminary data.</text>
</comment>